<feature type="compositionally biased region" description="Low complexity" evidence="1">
    <location>
        <begin position="36"/>
        <end position="63"/>
    </location>
</feature>
<dbReference type="EMBL" id="SRID01000266">
    <property type="protein sequence ID" value="TGA98056.1"/>
    <property type="molecule type" value="Genomic_DNA"/>
</dbReference>
<evidence type="ECO:0000256" key="2">
    <source>
        <dbReference type="SAM" id="SignalP"/>
    </source>
</evidence>
<protein>
    <submittedName>
        <fullName evidence="3">Uncharacterized protein</fullName>
    </submittedName>
</protein>
<accession>A0A4Z0GM09</accession>
<feature type="region of interest" description="Disordered" evidence="1">
    <location>
        <begin position="22"/>
        <end position="89"/>
    </location>
</feature>
<dbReference type="RefSeq" id="WP_135341052.1">
    <property type="nucleotide sequence ID" value="NZ_JBHLTX010000045.1"/>
</dbReference>
<reference evidence="3 4" key="1">
    <citation type="submission" date="2019-03" db="EMBL/GenBank/DDBJ databases">
        <authorList>
            <person name="Gonzalez-Pimentel J.L."/>
        </authorList>
    </citation>
    <scope>NUCLEOTIDE SEQUENCE [LARGE SCALE GENOMIC DNA]</scope>
    <source>
        <strain evidence="3 4">JCM 31289</strain>
    </source>
</reference>
<keyword evidence="4" id="KW-1185">Reference proteome</keyword>
<feature type="signal peptide" evidence="2">
    <location>
        <begin position="1"/>
        <end position="21"/>
    </location>
</feature>
<sequence>MSSRKLLVATVLAVTAFGLVGCESNDDSSGSGGSSDKGAASGQTKPAADGSSSNASDGGPDAGCETPKLEPGHKIVQPVEHPKQDTMQAKDTKFVCDPNDGHYEGVGSPKFYMFSHGDVKANVVSNGPGHKSVVVGELWNHISDCLEGGTNVKPPMSCSANGVYDIKLNGDNEITEITEVWHP</sequence>
<evidence type="ECO:0000313" key="4">
    <source>
        <dbReference type="Proteomes" id="UP000297948"/>
    </source>
</evidence>
<evidence type="ECO:0000313" key="3">
    <source>
        <dbReference type="EMBL" id="TGA98056.1"/>
    </source>
</evidence>
<feature type="chain" id="PRO_5038487973" evidence="2">
    <location>
        <begin position="22"/>
        <end position="183"/>
    </location>
</feature>
<dbReference type="AlphaFoldDB" id="A0A4Z0GM09"/>
<comment type="caution">
    <text evidence="3">The sequence shown here is derived from an EMBL/GenBank/DDBJ whole genome shotgun (WGS) entry which is preliminary data.</text>
</comment>
<dbReference type="Proteomes" id="UP000297948">
    <property type="component" value="Unassembled WGS sequence"/>
</dbReference>
<name>A0A4Z0GM09_9ACTN</name>
<evidence type="ECO:0000256" key="1">
    <source>
        <dbReference type="SAM" id="MobiDB-lite"/>
    </source>
</evidence>
<keyword evidence="2" id="KW-0732">Signal</keyword>
<proteinExistence type="predicted"/>
<dbReference type="OrthoDB" id="4236694at2"/>
<feature type="compositionally biased region" description="Basic and acidic residues" evidence="1">
    <location>
        <begin position="80"/>
        <end position="89"/>
    </location>
</feature>
<dbReference type="PROSITE" id="PS51257">
    <property type="entry name" value="PROKAR_LIPOPROTEIN"/>
    <property type="match status" value="1"/>
</dbReference>
<organism evidence="3 4">
    <name type="scientific">Streptomyces palmae</name>
    <dbReference type="NCBI Taxonomy" id="1701085"/>
    <lineage>
        <taxon>Bacteria</taxon>
        <taxon>Bacillati</taxon>
        <taxon>Actinomycetota</taxon>
        <taxon>Actinomycetes</taxon>
        <taxon>Kitasatosporales</taxon>
        <taxon>Streptomycetaceae</taxon>
        <taxon>Streptomyces</taxon>
    </lineage>
</organism>
<gene>
    <name evidence="3" type="ORF">E4099_23195</name>
</gene>